<reference evidence="1 2" key="1">
    <citation type="journal article" date="2017" name="Mycologia">
        <title>Bifiguratus adelaidae, gen. et sp. nov., a new member of Mucoromycotina in endophytic and soil-dwelling habitats.</title>
        <authorList>
            <person name="Torres-Cruz T.J."/>
            <person name="Billingsley Tobias T.L."/>
            <person name="Almatruk M."/>
            <person name="Hesse C."/>
            <person name="Kuske C.R."/>
            <person name="Desiro A."/>
            <person name="Benucci G.M."/>
            <person name="Bonito G."/>
            <person name="Stajich J.E."/>
            <person name="Dunlap C."/>
            <person name="Arnold A.E."/>
            <person name="Porras-Alfaro A."/>
        </authorList>
    </citation>
    <scope>NUCLEOTIDE SEQUENCE [LARGE SCALE GENOMIC DNA]</scope>
    <source>
        <strain evidence="1 2">AZ0501</strain>
    </source>
</reference>
<dbReference type="PANTHER" id="PTHR28230:SF1">
    <property type="entry name" value="MITOCHONDRIAL IMPORT PROTEIN 2"/>
    <property type="match status" value="1"/>
</dbReference>
<dbReference type="PANTHER" id="PTHR28230">
    <property type="entry name" value="CHROMOSOME 1, WHOLE GENOME SHOTGUN SEQUENCE"/>
    <property type="match status" value="1"/>
</dbReference>
<dbReference type="OrthoDB" id="5555533at2759"/>
<dbReference type="GO" id="GO:0005741">
    <property type="term" value="C:mitochondrial outer membrane"/>
    <property type="evidence" value="ECO:0007669"/>
    <property type="project" value="TreeGrafter"/>
</dbReference>
<dbReference type="EMBL" id="MVBO01000006">
    <property type="protein sequence ID" value="OZJ06177.1"/>
    <property type="molecule type" value="Genomic_DNA"/>
</dbReference>
<dbReference type="GO" id="GO:0045040">
    <property type="term" value="P:protein insertion into mitochondrial outer membrane"/>
    <property type="evidence" value="ECO:0007669"/>
    <property type="project" value="InterPro"/>
</dbReference>
<dbReference type="Pfam" id="PF19117">
    <property type="entry name" value="Mim2"/>
    <property type="match status" value="1"/>
</dbReference>
<evidence type="ECO:0000313" key="2">
    <source>
        <dbReference type="Proteomes" id="UP000242875"/>
    </source>
</evidence>
<dbReference type="InterPro" id="IPR037652">
    <property type="entry name" value="Mim2"/>
</dbReference>
<evidence type="ECO:0000313" key="1">
    <source>
        <dbReference type="EMBL" id="OZJ06177.1"/>
    </source>
</evidence>
<dbReference type="AlphaFoldDB" id="A0A261Y6D3"/>
<keyword evidence="2" id="KW-1185">Reference proteome</keyword>
<accession>A0A261Y6D3</accession>
<organism evidence="1 2">
    <name type="scientific">Bifiguratus adelaidae</name>
    <dbReference type="NCBI Taxonomy" id="1938954"/>
    <lineage>
        <taxon>Eukaryota</taxon>
        <taxon>Fungi</taxon>
        <taxon>Fungi incertae sedis</taxon>
        <taxon>Mucoromycota</taxon>
        <taxon>Mucoromycotina</taxon>
        <taxon>Endogonomycetes</taxon>
        <taxon>Endogonales</taxon>
        <taxon>Endogonales incertae sedis</taxon>
        <taxon>Bifiguratus</taxon>
    </lineage>
</organism>
<gene>
    <name evidence="1" type="ORF">BZG36_01025</name>
</gene>
<sequence length="106" mass="12180">MASTGQTLYQGMRNDEPRIQELAALEDTASDIDFYQDDIDLEETSVGSSDLEREWEENKEQLRLLFSLVIFPFVGKWLGRKFSFWVWSRCLSHLTSSGTKARLIGA</sequence>
<comment type="caution">
    <text evidence="1">The sequence shown here is derived from an EMBL/GenBank/DDBJ whole genome shotgun (WGS) entry which is preliminary data.</text>
</comment>
<dbReference type="Proteomes" id="UP000242875">
    <property type="component" value="Unassembled WGS sequence"/>
</dbReference>
<dbReference type="GO" id="GO:0070096">
    <property type="term" value="P:mitochondrial outer membrane translocase complex assembly"/>
    <property type="evidence" value="ECO:0007669"/>
    <property type="project" value="InterPro"/>
</dbReference>
<proteinExistence type="predicted"/>
<name>A0A261Y6D3_9FUNG</name>
<protein>
    <submittedName>
        <fullName evidence="1">Uncharacterized protein</fullName>
    </submittedName>
</protein>